<dbReference type="InterPro" id="IPR050472">
    <property type="entry name" value="Anth_synth/Amidotransfase"/>
</dbReference>
<dbReference type="GO" id="GO:0004049">
    <property type="term" value="F:anthranilate synthase activity"/>
    <property type="evidence" value="ECO:0007669"/>
    <property type="project" value="TreeGrafter"/>
</dbReference>
<dbReference type="EMBL" id="VNIQ01000004">
    <property type="protein sequence ID" value="TYQ03738.1"/>
    <property type="molecule type" value="Genomic_DNA"/>
</dbReference>
<dbReference type="GO" id="GO:0005829">
    <property type="term" value="C:cytosol"/>
    <property type="evidence" value="ECO:0007669"/>
    <property type="project" value="TreeGrafter"/>
</dbReference>
<dbReference type="PRINTS" id="PR00096">
    <property type="entry name" value="GATASE"/>
</dbReference>
<evidence type="ECO:0000259" key="2">
    <source>
        <dbReference type="Pfam" id="PF00117"/>
    </source>
</evidence>
<dbReference type="NCBIfam" id="TIGR00566">
    <property type="entry name" value="trpG_papA"/>
    <property type="match status" value="1"/>
</dbReference>
<proteinExistence type="predicted"/>
<dbReference type="CDD" id="cd01743">
    <property type="entry name" value="GATase1_Anthranilate_Synthase"/>
    <property type="match status" value="1"/>
</dbReference>
<dbReference type="PANTHER" id="PTHR43418">
    <property type="entry name" value="MULTIFUNCTIONAL TRYPTOPHAN BIOSYNTHESIS PROTEIN-RELATED"/>
    <property type="match status" value="1"/>
</dbReference>
<dbReference type="Gene3D" id="3.40.50.880">
    <property type="match status" value="1"/>
</dbReference>
<accession>A0A652YPJ7</accession>
<dbReference type="FunFam" id="3.40.50.880:FF:000003">
    <property type="entry name" value="Anthranilate synthase component II"/>
    <property type="match status" value="1"/>
</dbReference>
<evidence type="ECO:0000313" key="3">
    <source>
        <dbReference type="EMBL" id="TYQ03738.1"/>
    </source>
</evidence>
<evidence type="ECO:0000256" key="1">
    <source>
        <dbReference type="ARBA" id="ARBA00022962"/>
    </source>
</evidence>
<dbReference type="AlphaFoldDB" id="A0A652YPJ7"/>
<organism evidence="3">
    <name type="scientific">Nocardia globerula</name>
    <dbReference type="NCBI Taxonomy" id="1818"/>
    <lineage>
        <taxon>Bacteria</taxon>
        <taxon>Bacillati</taxon>
        <taxon>Actinomycetota</taxon>
        <taxon>Actinomycetes</taxon>
        <taxon>Mycobacteriales</taxon>
        <taxon>Nocardiaceae</taxon>
        <taxon>Nocardia</taxon>
    </lineage>
</organism>
<dbReference type="SUPFAM" id="SSF52317">
    <property type="entry name" value="Class I glutamine amidotransferase-like"/>
    <property type="match status" value="1"/>
</dbReference>
<protein>
    <submittedName>
        <fullName evidence="3">Para-aminobenzoate synthetase component 2</fullName>
    </submittedName>
</protein>
<comment type="caution">
    <text evidence="3">The sequence shown here is derived from an EMBL/GenBank/DDBJ whole genome shotgun (WGS) entry which is preliminary data.</text>
</comment>
<feature type="domain" description="Glutamine amidotransferase" evidence="2">
    <location>
        <begin position="4"/>
        <end position="192"/>
    </location>
</feature>
<dbReference type="PRINTS" id="PR00099">
    <property type="entry name" value="CPSGATASE"/>
</dbReference>
<dbReference type="Pfam" id="PF00117">
    <property type="entry name" value="GATase"/>
    <property type="match status" value="1"/>
</dbReference>
<dbReference type="GO" id="GO:0000162">
    <property type="term" value="P:L-tryptophan biosynthetic process"/>
    <property type="evidence" value="ECO:0007669"/>
    <property type="project" value="TreeGrafter"/>
</dbReference>
<name>A0A652YPJ7_NOCGL</name>
<dbReference type="InterPro" id="IPR017926">
    <property type="entry name" value="GATASE"/>
</dbReference>
<dbReference type="NCBIfam" id="NF005849">
    <property type="entry name" value="PRK07765.1"/>
    <property type="match status" value="1"/>
</dbReference>
<sequence>MRILVVDNYDSFVFNLVQYLGQLGTEAVVWRNDDPRLTAPGGLHAAAEQFDGILLSPGPGTPQRAGVTMDLVKVCAETKTPVLGVCLGHQAIGAAFGATVDRAPELLHGKTSKVLHMNVGVLAGLPNPFTATRYHSLTVLEDTIPDELEITAHTESGVVMAMRHRELPIHCVQFHPESVLTQGGHRMLANWLTVCGEAPPEALVAALEAEVASALGGALPAIL</sequence>
<dbReference type="PROSITE" id="PS51273">
    <property type="entry name" value="GATASE_TYPE_1"/>
    <property type="match status" value="1"/>
</dbReference>
<dbReference type="InterPro" id="IPR006221">
    <property type="entry name" value="TrpG/PapA_dom"/>
</dbReference>
<keyword evidence="1" id="KW-0315">Glutamine amidotransferase</keyword>
<dbReference type="InterPro" id="IPR029062">
    <property type="entry name" value="Class_I_gatase-like"/>
</dbReference>
<dbReference type="PANTHER" id="PTHR43418:SF4">
    <property type="entry name" value="MULTIFUNCTIONAL TRYPTOPHAN BIOSYNTHESIS PROTEIN"/>
    <property type="match status" value="1"/>
</dbReference>
<reference evidence="3" key="1">
    <citation type="submission" date="2019-07" db="EMBL/GenBank/DDBJ databases">
        <title>Genomic Encyclopedia of Type Strains, Phase IV (KMG-IV): sequencing the most valuable type-strain genomes for metagenomic binning, comparative biology and taxonomic classification.</title>
        <authorList>
            <person name="Goeker M."/>
        </authorList>
    </citation>
    <scope>NUCLEOTIDE SEQUENCE</scope>
    <source>
        <strain evidence="3">DSM 44596</strain>
    </source>
</reference>
<dbReference type="PRINTS" id="PR00097">
    <property type="entry name" value="ANTSNTHASEII"/>
</dbReference>
<gene>
    <name evidence="3" type="ORF">FNL38_104105</name>
</gene>